<evidence type="ECO:0000313" key="1">
    <source>
        <dbReference type="EMBL" id="PDH36792.1"/>
    </source>
</evidence>
<reference evidence="1 2" key="1">
    <citation type="submission" date="2017-08" db="EMBL/GenBank/DDBJ databases">
        <title>Fine stratification of microbial communities through a metagenomic profile of the photic zone.</title>
        <authorList>
            <person name="Haro-Moreno J.M."/>
            <person name="Lopez-Perez M."/>
            <person name="De La Torre J."/>
            <person name="Picazo A."/>
            <person name="Camacho A."/>
            <person name="Rodriguez-Valera F."/>
        </authorList>
    </citation>
    <scope>NUCLEOTIDE SEQUENCE [LARGE SCALE GENOMIC DNA]</scope>
    <source>
        <strain evidence="1">MED-G24</strain>
    </source>
</reference>
<dbReference type="Proteomes" id="UP000219327">
    <property type="component" value="Unassembled WGS sequence"/>
</dbReference>
<evidence type="ECO:0000313" key="2">
    <source>
        <dbReference type="Proteomes" id="UP000219327"/>
    </source>
</evidence>
<sequence length="450" mass="49943">MTTHKAVEQYLSRHAEAEVRFLPDLTFGRSYTHVMVIPAFQEEQNDILTAVGRIDEHFLLIVVCNSTGPDEMTARLHQTLTAGGAATRAGNLTLVTGPEHDLLVVDRASHTRFIPKKQGVGLARKIGADIALALIDQHLADSPVIFITDADTHLPSDYFQRVDAVRSDATSDNAIETAAWIYPFDHLTQLSEDHPDRVAMALYEASIHYYAAGLRWADSPYGYTTVGSALALSPGHYAQVRGFPKRNTGEDFHILNKLRKTGRVRSMPLPSTPAIQVSSRLSSRVPIGTGTAVRDITAMSDPINEFLFYDPETFAQLKLLLSEATSRLHEPAPCESDWLPAPSDTALSQVSQQLGVGEAMVRSCRQSSDPVRRIKAFHDWFDGLRTLRLIHGLRDDSYESLPFSRLILLPLFSDKVRLPDEGRAGITEPATESPMEFSKRLQHYLHTTHG</sequence>
<dbReference type="EMBL" id="NTKD01000060">
    <property type="protein sequence ID" value="PDH36792.1"/>
    <property type="molecule type" value="Genomic_DNA"/>
</dbReference>
<comment type="caution">
    <text evidence="1">The sequence shown here is derived from an EMBL/GenBank/DDBJ whole genome shotgun (WGS) entry which is preliminary data.</text>
</comment>
<dbReference type="SUPFAM" id="SSF53448">
    <property type="entry name" value="Nucleotide-diphospho-sugar transferases"/>
    <property type="match status" value="1"/>
</dbReference>
<gene>
    <name evidence="1" type="ORF">CNE99_09150</name>
</gene>
<proteinExistence type="predicted"/>
<organism evidence="1 2">
    <name type="scientific">OM182 bacterium MED-G24</name>
    <dbReference type="NCBI Taxonomy" id="1986255"/>
    <lineage>
        <taxon>Bacteria</taxon>
        <taxon>Pseudomonadati</taxon>
        <taxon>Pseudomonadota</taxon>
        <taxon>Gammaproteobacteria</taxon>
        <taxon>OMG group</taxon>
        <taxon>OM182 clade</taxon>
    </lineage>
</organism>
<name>A0A2A5WK36_9GAMM</name>
<accession>A0A2A5WK36</accession>
<evidence type="ECO:0008006" key="3">
    <source>
        <dbReference type="Google" id="ProtNLM"/>
    </source>
</evidence>
<dbReference type="AlphaFoldDB" id="A0A2A5WK36"/>
<dbReference type="InterPro" id="IPR029044">
    <property type="entry name" value="Nucleotide-diphossugar_trans"/>
</dbReference>
<protein>
    <recommendedName>
        <fullName evidence="3">Glycosyltransferase 2-like domain-containing protein</fullName>
    </recommendedName>
</protein>